<feature type="transmembrane region" description="Helical" evidence="3">
    <location>
        <begin position="636"/>
        <end position="659"/>
    </location>
</feature>
<dbReference type="OrthoDB" id="2126698at2759"/>
<evidence type="ECO:0000256" key="1">
    <source>
        <dbReference type="ARBA" id="ARBA00010199"/>
    </source>
</evidence>
<dbReference type="GO" id="GO:0015297">
    <property type="term" value="F:antiporter activity"/>
    <property type="evidence" value="ECO:0007669"/>
    <property type="project" value="InterPro"/>
</dbReference>
<feature type="transmembrane region" description="Helical" evidence="3">
    <location>
        <begin position="996"/>
        <end position="1014"/>
    </location>
</feature>
<feature type="transmembrane region" description="Helical" evidence="3">
    <location>
        <begin position="958"/>
        <end position="976"/>
    </location>
</feature>
<feature type="transmembrane region" description="Helical" evidence="3">
    <location>
        <begin position="1026"/>
        <end position="1049"/>
    </location>
</feature>
<sequence>MDSTPVHQPDSDCPIAMTCDLPTDDCCSNSIVEADENLELRRFAATDSISPEKSHEISSCSYDENTEMLSPWSSFRDSDETDSLSIFSSGSSWDSYKYTDLRYTMISNLFFFVGACIQTYTSAASLKSTQAEWQLDDDSDWDDDDYVPTVPDRAWYALYSVGPFLYIINACIDIRWNMEYLTWATLWSRLCSFTRNSDVSPHNSTAQNLKSDYQRIEDVEADADGEENNTISTIESSSTSSADPSHACWQVVVAMIFGTGAVFEFYSTFLDDYYEDEDDGWDDDSYLISMESKRKWFFSNYRIGFIGMHLYLLSGLIELISQRNSYRSRCQVGCCGRKISCTNGVDESPSRLSSMRVAHYLMFLGTILFVCGTILDCTMAYLSDPDIRHYLDPTKEVLWDVNEMTLATSDLISSLLWNVDAILYIMADILLFDLHRGDSKGWKWLCGNFKRHHYTDDRIDGVAFLSEFEENRRDDNQAIELSLRPSDEIDCECDEKDDGDEASSVSRSPRVEKLEGGESTPLLSNSSSIRDGIGYGGNSSGSERGRDDNIKIDARISIPKRPSSNSLHKLSPRKSIGIDTNSSFFSTDETEDDEKGFGNAARFSKPSTDAFEKLRIITCHNTDSQTKAMLALGIPYLLQALVSAVSEFIQMAIVGHYLGTAELSALVVVDLFVKLTSGAVASVIISSNIMISQIAEAEDEKSVHKIGKYIQFSILFYLVGMIPIVIFWSYCTKDILLFLKLDPTIADVGEQYVTPYIISIVLEGVVAAFQQTLDVVGFEVQSTICTILGEVGTVSMVAVALVVGPLFAEVTLGDLGWVYVFASVCYLAGILTAIYCNGWLEDYYKGFFSSPLTMFAACGNGDNSSGTNVVSGAAIELLISNAFQLAFNDMLYNGEWQLLILFASSLGPAEVAAWSVLGVIWEELEYLVTAIAEGCEVRVAVALGSGNIKNAKLTSYKAIWICFVWGLIVSIGFYLFEDTIAALITTDSTLREIVSFNLPMISLINMISGIGIMAEHVLWSQNRAPLSTVIASATSCLVTLPLAGLSSYYFNFNLIGQTASVALGGSMFVAVSMYFVVSSDWKKISEDVVSLHLTTKDDSSNSESDNDREADE</sequence>
<keyword evidence="3" id="KW-0472">Membrane</keyword>
<feature type="compositionally biased region" description="Low complexity" evidence="2">
    <location>
        <begin position="228"/>
        <end position="241"/>
    </location>
</feature>
<name>A0A448ZSR0_9STRA</name>
<evidence type="ECO:0000256" key="2">
    <source>
        <dbReference type="SAM" id="MobiDB-lite"/>
    </source>
</evidence>
<dbReference type="GO" id="GO:0016020">
    <property type="term" value="C:membrane"/>
    <property type="evidence" value="ECO:0007669"/>
    <property type="project" value="InterPro"/>
</dbReference>
<evidence type="ECO:0000256" key="3">
    <source>
        <dbReference type="SAM" id="Phobius"/>
    </source>
</evidence>
<evidence type="ECO:0000313" key="4">
    <source>
        <dbReference type="EMBL" id="VEU45078.1"/>
    </source>
</evidence>
<dbReference type="EMBL" id="CAACVS010000683">
    <property type="protein sequence ID" value="VEU45078.1"/>
    <property type="molecule type" value="Genomic_DNA"/>
</dbReference>
<feature type="transmembrane region" description="Helical" evidence="3">
    <location>
        <begin position="154"/>
        <end position="172"/>
    </location>
</feature>
<reference evidence="4 5" key="1">
    <citation type="submission" date="2019-01" db="EMBL/GenBank/DDBJ databases">
        <authorList>
            <person name="Ferrante I. M."/>
        </authorList>
    </citation>
    <scope>NUCLEOTIDE SEQUENCE [LARGE SCALE GENOMIC DNA]</scope>
    <source>
        <strain evidence="4 5">B856</strain>
    </source>
</reference>
<dbReference type="GO" id="GO:0042910">
    <property type="term" value="F:xenobiotic transmembrane transporter activity"/>
    <property type="evidence" value="ECO:0007669"/>
    <property type="project" value="InterPro"/>
</dbReference>
<comment type="similarity">
    <text evidence="1">Belongs to the multi antimicrobial extrusion (MATE) (TC 2.A.66.1) family.</text>
</comment>
<feature type="transmembrane region" description="Helical" evidence="3">
    <location>
        <begin position="753"/>
        <end position="773"/>
    </location>
</feature>
<feature type="transmembrane region" description="Helical" evidence="3">
    <location>
        <begin position="247"/>
        <end position="266"/>
    </location>
</feature>
<feature type="transmembrane region" description="Helical" evidence="3">
    <location>
        <begin position="415"/>
        <end position="434"/>
    </location>
</feature>
<organism evidence="4 5">
    <name type="scientific">Pseudo-nitzschia multistriata</name>
    <dbReference type="NCBI Taxonomy" id="183589"/>
    <lineage>
        <taxon>Eukaryota</taxon>
        <taxon>Sar</taxon>
        <taxon>Stramenopiles</taxon>
        <taxon>Ochrophyta</taxon>
        <taxon>Bacillariophyta</taxon>
        <taxon>Bacillariophyceae</taxon>
        <taxon>Bacillariophycidae</taxon>
        <taxon>Bacillariales</taxon>
        <taxon>Bacillariaceae</taxon>
        <taxon>Pseudo-nitzschia</taxon>
    </lineage>
</organism>
<feature type="compositionally biased region" description="Acidic residues" evidence="2">
    <location>
        <begin position="489"/>
        <end position="501"/>
    </location>
</feature>
<protein>
    <submittedName>
        <fullName evidence="4">Uncharacterized protein</fullName>
    </submittedName>
</protein>
<accession>A0A448ZSR0</accession>
<feature type="transmembrane region" description="Helical" evidence="3">
    <location>
        <begin position="1055"/>
        <end position="1077"/>
    </location>
</feature>
<feature type="transmembrane region" description="Helical" evidence="3">
    <location>
        <begin position="819"/>
        <end position="840"/>
    </location>
</feature>
<evidence type="ECO:0000313" key="5">
    <source>
        <dbReference type="Proteomes" id="UP000291116"/>
    </source>
</evidence>
<keyword evidence="3" id="KW-0812">Transmembrane</keyword>
<gene>
    <name evidence="4" type="ORF">PSNMU_V1.4_AUG-EV-PASAV3_0122280</name>
</gene>
<keyword evidence="3" id="KW-1133">Transmembrane helix</keyword>
<feature type="transmembrane region" description="Helical" evidence="3">
    <location>
        <begin position="101"/>
        <end position="120"/>
    </location>
</feature>
<proteinExistence type="inferred from homology"/>
<dbReference type="PANTHER" id="PTHR11206">
    <property type="entry name" value="MULTIDRUG RESISTANCE PROTEIN"/>
    <property type="match status" value="1"/>
</dbReference>
<feature type="transmembrane region" description="Helical" evidence="3">
    <location>
        <begin position="712"/>
        <end position="730"/>
    </location>
</feature>
<feature type="transmembrane region" description="Helical" evidence="3">
    <location>
        <begin position="301"/>
        <end position="320"/>
    </location>
</feature>
<dbReference type="AlphaFoldDB" id="A0A448ZSR0"/>
<dbReference type="Proteomes" id="UP000291116">
    <property type="component" value="Unassembled WGS sequence"/>
</dbReference>
<dbReference type="Pfam" id="PF01554">
    <property type="entry name" value="MatE"/>
    <property type="match status" value="2"/>
</dbReference>
<feature type="region of interest" description="Disordered" evidence="2">
    <location>
        <begin position="489"/>
        <end position="547"/>
    </location>
</feature>
<feature type="transmembrane region" description="Helical" evidence="3">
    <location>
        <begin position="360"/>
        <end position="382"/>
    </location>
</feature>
<feature type="region of interest" description="Disordered" evidence="2">
    <location>
        <begin position="220"/>
        <end position="243"/>
    </location>
</feature>
<feature type="transmembrane region" description="Helical" evidence="3">
    <location>
        <begin position="785"/>
        <end position="807"/>
    </location>
</feature>
<feature type="transmembrane region" description="Helical" evidence="3">
    <location>
        <begin position="671"/>
        <end position="691"/>
    </location>
</feature>
<keyword evidence="5" id="KW-1185">Reference proteome</keyword>
<dbReference type="InterPro" id="IPR002528">
    <property type="entry name" value="MATE_fam"/>
</dbReference>